<evidence type="ECO:0008006" key="3">
    <source>
        <dbReference type="Google" id="ProtNLM"/>
    </source>
</evidence>
<dbReference type="InterPro" id="IPR038765">
    <property type="entry name" value="Papain-like_cys_pep_sf"/>
</dbReference>
<sequence>MKKVFYLIFICFMPCMFISWTVVGDSRQYPIDVETALKKAGNNRRELEKVLDYFIKKGDQQMLQAAYFLIRNMDIHYTETYYLTDSTGRKVEFCEFDYPDISSVVIAIDSMRLHYGHLIFRDTVIPDIESVSGQFLIDNINQVFGTWRSSRFKNIPFNDFCEYILPYRVTVEPLERWREVYRKKYQWMTDSLHNKSLERVLEYAGQDYNSWFTSSYGREPLIKDEPLSRLSSLQLLFRKRGACEDITALQVFSLRSQGIPSSYNVIPWWATSMGAHFVNTVFDEKMKPIRLDMTNNTVINRNLNREPAKVLRTTYSKQSNVIAAKVNWRDIPSCFLRTFNYVDVTNEWWESSHVSVGLFNDIPKETVAYAYIFNWGKWRPVWWGEVKNDSVVFSNMPKGIVILPAYYKRGRMIQAGYPLVHGYNHELPLVPDTVHRRRVEIKQQDGYLIFRPGKKYELFYWDRKWKSLGTQIAQENSQSLLFDNAPGNVLFRLIPEYSVDKERPFIIMSDGKRYWW</sequence>
<dbReference type="RefSeq" id="WP_074638972.1">
    <property type="nucleotide sequence ID" value="NZ_FNDO01000142.1"/>
</dbReference>
<accession>A0A1G8RK30</accession>
<proteinExistence type="predicted"/>
<dbReference type="AlphaFoldDB" id="A0A1G8RK30"/>
<organism evidence="1 2">
    <name type="scientific">Bacteroides ovatus</name>
    <dbReference type="NCBI Taxonomy" id="28116"/>
    <lineage>
        <taxon>Bacteria</taxon>
        <taxon>Pseudomonadati</taxon>
        <taxon>Bacteroidota</taxon>
        <taxon>Bacteroidia</taxon>
        <taxon>Bacteroidales</taxon>
        <taxon>Bacteroidaceae</taxon>
        <taxon>Bacteroides</taxon>
    </lineage>
</organism>
<reference evidence="1 2" key="1">
    <citation type="submission" date="2016-10" db="EMBL/GenBank/DDBJ databases">
        <authorList>
            <person name="de Groot N.N."/>
        </authorList>
    </citation>
    <scope>NUCLEOTIDE SEQUENCE [LARGE SCALE GENOMIC DNA]</scope>
    <source>
        <strain evidence="1 2">NLAE-zl-C57</strain>
    </source>
</reference>
<dbReference type="PANTHER" id="PTHR35532:SF5">
    <property type="entry name" value="CARBOHYDRATE-BINDING DOMAIN-CONTAINING PROTEIN"/>
    <property type="match status" value="1"/>
</dbReference>
<dbReference type="EMBL" id="FNDO01000142">
    <property type="protein sequence ID" value="SDJ17273.1"/>
    <property type="molecule type" value="Genomic_DNA"/>
</dbReference>
<protein>
    <recommendedName>
        <fullName evidence="3">Transglutaminase domain-containing protein</fullName>
    </recommendedName>
</protein>
<evidence type="ECO:0000313" key="2">
    <source>
        <dbReference type="Proteomes" id="UP000181870"/>
    </source>
</evidence>
<evidence type="ECO:0000313" key="1">
    <source>
        <dbReference type="EMBL" id="SDJ17273.1"/>
    </source>
</evidence>
<dbReference type="Gene3D" id="3.10.620.30">
    <property type="match status" value="1"/>
</dbReference>
<dbReference type="SUPFAM" id="SSF54001">
    <property type="entry name" value="Cysteine proteinases"/>
    <property type="match status" value="1"/>
</dbReference>
<gene>
    <name evidence="1" type="ORF">SAMN05192582_11423</name>
</gene>
<dbReference type="PANTHER" id="PTHR35532">
    <property type="entry name" value="SIMILAR TO POLYHYDROXYALKANOATE DEPOLYMERASE"/>
    <property type="match status" value="1"/>
</dbReference>
<name>A0A1G8RK30_BACOV</name>
<dbReference type="Proteomes" id="UP000181870">
    <property type="component" value="Unassembled WGS sequence"/>
</dbReference>